<gene>
    <name evidence="2" type="ORF">QH73_0004390</name>
</gene>
<dbReference type="GO" id="GO:0016757">
    <property type="term" value="F:glycosyltransferase activity"/>
    <property type="evidence" value="ECO:0007669"/>
    <property type="project" value="InterPro"/>
</dbReference>
<keyword evidence="3" id="KW-1185">Reference proteome</keyword>
<organism evidence="2 3">
    <name type="scientific">Scytonema millei VB511283</name>
    <dbReference type="NCBI Taxonomy" id="1245923"/>
    <lineage>
        <taxon>Bacteria</taxon>
        <taxon>Bacillati</taxon>
        <taxon>Cyanobacteriota</taxon>
        <taxon>Cyanophyceae</taxon>
        <taxon>Nostocales</taxon>
        <taxon>Scytonemataceae</taxon>
        <taxon>Scytonema</taxon>
    </lineage>
</organism>
<dbReference type="Gene3D" id="3.40.50.2000">
    <property type="entry name" value="Glycogen Phosphorylase B"/>
    <property type="match status" value="2"/>
</dbReference>
<proteinExistence type="predicted"/>
<dbReference type="PANTHER" id="PTHR12526:SF638">
    <property type="entry name" value="SPORE COAT PROTEIN SA"/>
    <property type="match status" value="1"/>
</dbReference>
<feature type="domain" description="Glycosyl transferase family 1" evidence="1">
    <location>
        <begin position="211"/>
        <end position="349"/>
    </location>
</feature>
<evidence type="ECO:0000259" key="1">
    <source>
        <dbReference type="Pfam" id="PF00534"/>
    </source>
</evidence>
<accession>A0A9X5E2B9</accession>
<dbReference type="OrthoDB" id="5147801at2"/>
<dbReference type="AlphaFoldDB" id="A0A9X5E2B9"/>
<dbReference type="SUPFAM" id="SSF53756">
    <property type="entry name" value="UDP-Glycosyltransferase/glycogen phosphorylase"/>
    <property type="match status" value="1"/>
</dbReference>
<dbReference type="InterPro" id="IPR001296">
    <property type="entry name" value="Glyco_trans_1"/>
</dbReference>
<sequence>MAKLLVLPGCQNTLGGTTVSLSLMLEGFEQCGISEQLCVLVKSNSLMERYLRQVGQASYLQIIQEREFMKHALHWVSQQPKDYPLLLENCVVRKILPSLILAAPALRLSGRPVYHVFRDQTRSPNLLGNLARKIAFACLSPRAICNSRFTAAHVKNLVSEIQDILYPPIDPQRFNDSPATGSPPANLQPILNSGARLMLTPSRITAPEQVNDKNLRSLPLVLAQLKTLGHNYHGVVIGEDASPGQSFTRALLDRAESLGVADRFTILPATFAIEDYYKYADVVVTLAPREPFGRTVVEAIACGVPVVGSNTGGIGEILQNFAPQWAVDPNDPVAAAEAIVRLTADLNTPTTLVQGKRWVETYCSAVGYARAIARITGLVPLDASDRSRSGDENCFLAPTSGI</sequence>
<evidence type="ECO:0000313" key="2">
    <source>
        <dbReference type="EMBL" id="NHC33908.1"/>
    </source>
</evidence>
<reference evidence="2 3" key="1">
    <citation type="journal article" date="2015" name="Genome Announc.">
        <title>Draft Genome Sequence of the Terrestrial Cyanobacterium Scytonema millei VB511283, Isolated from Eastern India.</title>
        <authorList>
            <person name="Sen D."/>
            <person name="Chandrababunaidu M.M."/>
            <person name="Singh D."/>
            <person name="Sanghi N."/>
            <person name="Ghorai A."/>
            <person name="Mishra G.P."/>
            <person name="Madduluri M."/>
            <person name="Adhikary S.P."/>
            <person name="Tripathy S."/>
        </authorList>
    </citation>
    <scope>NUCLEOTIDE SEQUENCE [LARGE SCALE GENOMIC DNA]</scope>
    <source>
        <strain evidence="2 3">VB511283</strain>
    </source>
</reference>
<protein>
    <submittedName>
        <fullName evidence="2">Glycosyltransferase family 4 protein</fullName>
    </submittedName>
</protein>
<evidence type="ECO:0000313" key="3">
    <source>
        <dbReference type="Proteomes" id="UP000031532"/>
    </source>
</evidence>
<dbReference type="PANTHER" id="PTHR12526">
    <property type="entry name" value="GLYCOSYLTRANSFERASE"/>
    <property type="match status" value="1"/>
</dbReference>
<dbReference type="EMBL" id="JTJC03000001">
    <property type="protein sequence ID" value="NHC33908.1"/>
    <property type="molecule type" value="Genomic_DNA"/>
</dbReference>
<dbReference type="RefSeq" id="WP_039715381.1">
    <property type="nucleotide sequence ID" value="NZ_JTJC03000001.1"/>
</dbReference>
<name>A0A9X5E2B9_9CYAN</name>
<dbReference type="CDD" id="cd03801">
    <property type="entry name" value="GT4_PimA-like"/>
    <property type="match status" value="1"/>
</dbReference>
<dbReference type="Pfam" id="PF00534">
    <property type="entry name" value="Glycos_transf_1"/>
    <property type="match status" value="1"/>
</dbReference>
<comment type="caution">
    <text evidence="2">The sequence shown here is derived from an EMBL/GenBank/DDBJ whole genome shotgun (WGS) entry which is preliminary data.</text>
</comment>
<dbReference type="Proteomes" id="UP000031532">
    <property type="component" value="Unassembled WGS sequence"/>
</dbReference>